<dbReference type="GO" id="GO:0015949">
    <property type="term" value="P:nucleobase-containing small molecule interconversion"/>
    <property type="evidence" value="ECO:0007669"/>
    <property type="project" value="TreeGrafter"/>
</dbReference>
<keyword evidence="11" id="KW-1185">Reference proteome</keyword>
<evidence type="ECO:0000256" key="8">
    <source>
        <dbReference type="HAMAP-Rule" id="MF_00238"/>
    </source>
</evidence>
<dbReference type="SUPFAM" id="SSF52540">
    <property type="entry name" value="P-loop containing nucleoside triphosphate hydrolases"/>
    <property type="match status" value="1"/>
</dbReference>
<evidence type="ECO:0000259" key="9">
    <source>
        <dbReference type="Pfam" id="PF02224"/>
    </source>
</evidence>
<accession>A0A1H8F6G6</accession>
<dbReference type="GO" id="GO:0005829">
    <property type="term" value="C:cytosol"/>
    <property type="evidence" value="ECO:0007669"/>
    <property type="project" value="TreeGrafter"/>
</dbReference>
<feature type="domain" description="Cytidylate kinase" evidence="9">
    <location>
        <begin position="6"/>
        <end position="215"/>
    </location>
</feature>
<evidence type="ECO:0000256" key="4">
    <source>
        <dbReference type="ARBA" id="ARBA00022777"/>
    </source>
</evidence>
<comment type="catalytic activity">
    <reaction evidence="6 8">
        <text>dCMP + ATP = dCDP + ADP</text>
        <dbReference type="Rhea" id="RHEA:25094"/>
        <dbReference type="ChEBI" id="CHEBI:30616"/>
        <dbReference type="ChEBI" id="CHEBI:57566"/>
        <dbReference type="ChEBI" id="CHEBI:58593"/>
        <dbReference type="ChEBI" id="CHEBI:456216"/>
        <dbReference type="EC" id="2.7.4.25"/>
    </reaction>
</comment>
<dbReference type="GO" id="GO:0036430">
    <property type="term" value="F:CMP kinase activity"/>
    <property type="evidence" value="ECO:0007669"/>
    <property type="project" value="RHEA"/>
</dbReference>
<gene>
    <name evidence="8" type="primary">cmk</name>
    <name evidence="10" type="ORF">SAMN05444955_10841</name>
</gene>
<dbReference type="GO" id="GO:0036431">
    <property type="term" value="F:dCMP kinase activity"/>
    <property type="evidence" value="ECO:0007669"/>
    <property type="project" value="InterPro"/>
</dbReference>
<evidence type="ECO:0000256" key="2">
    <source>
        <dbReference type="ARBA" id="ARBA00022679"/>
    </source>
</evidence>
<dbReference type="AlphaFoldDB" id="A0A1H8F6G6"/>
<reference evidence="10 11" key="1">
    <citation type="submission" date="2016-10" db="EMBL/GenBank/DDBJ databases">
        <authorList>
            <person name="de Groot N.N."/>
        </authorList>
    </citation>
    <scope>NUCLEOTIDE SEQUENCE [LARGE SCALE GENOMIC DNA]</scope>
    <source>
        <strain evidence="10 11">DSM 46701</strain>
    </source>
</reference>
<dbReference type="Gene3D" id="3.40.50.300">
    <property type="entry name" value="P-loop containing nucleotide triphosphate hydrolases"/>
    <property type="match status" value="1"/>
</dbReference>
<evidence type="ECO:0000256" key="5">
    <source>
        <dbReference type="ARBA" id="ARBA00022840"/>
    </source>
</evidence>
<dbReference type="RefSeq" id="WP_089968374.1">
    <property type="nucleotide sequence ID" value="NZ_FOCQ01000008.1"/>
</dbReference>
<evidence type="ECO:0000256" key="1">
    <source>
        <dbReference type="ARBA" id="ARBA00009427"/>
    </source>
</evidence>
<evidence type="ECO:0000256" key="6">
    <source>
        <dbReference type="ARBA" id="ARBA00047615"/>
    </source>
</evidence>
<dbReference type="InterPro" id="IPR003136">
    <property type="entry name" value="Cytidylate_kin"/>
</dbReference>
<dbReference type="NCBIfam" id="TIGR00017">
    <property type="entry name" value="cmk"/>
    <property type="match status" value="1"/>
</dbReference>
<keyword evidence="2 8" id="KW-0808">Transferase</keyword>
<name>A0A1H8F6G6_9BACL</name>
<keyword evidence="8" id="KW-0963">Cytoplasm</keyword>
<dbReference type="CDD" id="cd02020">
    <property type="entry name" value="CMPK"/>
    <property type="match status" value="1"/>
</dbReference>
<dbReference type="InterPro" id="IPR011994">
    <property type="entry name" value="Cytidylate_kinase_dom"/>
</dbReference>
<dbReference type="EC" id="2.7.4.25" evidence="8"/>
<dbReference type="STRING" id="1173111.SAMN05444955_10841"/>
<dbReference type="GO" id="GO:0005524">
    <property type="term" value="F:ATP binding"/>
    <property type="evidence" value="ECO:0007669"/>
    <property type="project" value="UniProtKB-UniRule"/>
</dbReference>
<dbReference type="Pfam" id="PF02224">
    <property type="entry name" value="Cytidylate_kin"/>
    <property type="match status" value="1"/>
</dbReference>
<dbReference type="PANTHER" id="PTHR21299">
    <property type="entry name" value="CYTIDYLATE KINASE/PANTOATE-BETA-ALANINE LIGASE"/>
    <property type="match status" value="1"/>
</dbReference>
<keyword evidence="5 8" id="KW-0067">ATP-binding</keyword>
<dbReference type="HAMAP" id="MF_00238">
    <property type="entry name" value="Cytidyl_kinase_type1"/>
    <property type="match status" value="1"/>
</dbReference>
<dbReference type="InterPro" id="IPR027417">
    <property type="entry name" value="P-loop_NTPase"/>
</dbReference>
<dbReference type="EMBL" id="FOCQ01000008">
    <property type="protein sequence ID" value="SEN27413.1"/>
    <property type="molecule type" value="Genomic_DNA"/>
</dbReference>
<dbReference type="PANTHER" id="PTHR21299:SF2">
    <property type="entry name" value="CYTIDYLATE KINASE"/>
    <property type="match status" value="1"/>
</dbReference>
<organism evidence="10 11">
    <name type="scientific">Lihuaxuella thermophila</name>
    <dbReference type="NCBI Taxonomy" id="1173111"/>
    <lineage>
        <taxon>Bacteria</taxon>
        <taxon>Bacillati</taxon>
        <taxon>Bacillota</taxon>
        <taxon>Bacilli</taxon>
        <taxon>Bacillales</taxon>
        <taxon>Thermoactinomycetaceae</taxon>
        <taxon>Lihuaxuella</taxon>
    </lineage>
</organism>
<comment type="subcellular location">
    <subcellularLocation>
        <location evidence="8">Cytoplasm</location>
    </subcellularLocation>
</comment>
<evidence type="ECO:0000256" key="7">
    <source>
        <dbReference type="ARBA" id="ARBA00048478"/>
    </source>
</evidence>
<evidence type="ECO:0000313" key="10">
    <source>
        <dbReference type="EMBL" id="SEN27413.1"/>
    </source>
</evidence>
<protein>
    <recommendedName>
        <fullName evidence="8">Cytidylate kinase</fullName>
        <shortName evidence="8">CK</shortName>
        <ecNumber evidence="8">2.7.4.25</ecNumber>
    </recommendedName>
    <alternativeName>
        <fullName evidence="8">Cytidine monophosphate kinase</fullName>
        <shortName evidence="8">CMP kinase</shortName>
    </alternativeName>
</protein>
<feature type="binding site" evidence="8">
    <location>
        <begin position="10"/>
        <end position="18"/>
    </location>
    <ligand>
        <name>ATP</name>
        <dbReference type="ChEBI" id="CHEBI:30616"/>
    </ligand>
</feature>
<keyword evidence="4 8" id="KW-0418">Kinase</keyword>
<keyword evidence="3 8" id="KW-0547">Nucleotide-binding</keyword>
<evidence type="ECO:0000256" key="3">
    <source>
        <dbReference type="ARBA" id="ARBA00022741"/>
    </source>
</evidence>
<sequence>MKRFLVAIDGPAGAGKSTVARQVAERLGLTYVDTGAMYRALAWKALRDGVDMEDEEAVAHLAESITFTLEPNGIRVNGIPLKDEIRTPQVSELASAVATMPKVRKILVNKQQEIAASQSVVMDGRDIGTHVLPNADVKIFLTASIDERARRRYKELTAKGIPADLEALQEQIRRRDENDRNRAYAPLRQAEDAILVDTTNQSVQEVIEVILQHCRNKLGGEE</sequence>
<evidence type="ECO:0000313" key="11">
    <source>
        <dbReference type="Proteomes" id="UP000199695"/>
    </source>
</evidence>
<dbReference type="OrthoDB" id="9807434at2"/>
<comment type="catalytic activity">
    <reaction evidence="7 8">
        <text>CMP + ATP = CDP + ADP</text>
        <dbReference type="Rhea" id="RHEA:11600"/>
        <dbReference type="ChEBI" id="CHEBI:30616"/>
        <dbReference type="ChEBI" id="CHEBI:58069"/>
        <dbReference type="ChEBI" id="CHEBI:60377"/>
        <dbReference type="ChEBI" id="CHEBI:456216"/>
        <dbReference type="EC" id="2.7.4.25"/>
    </reaction>
</comment>
<dbReference type="GO" id="GO:0006220">
    <property type="term" value="P:pyrimidine nucleotide metabolic process"/>
    <property type="evidence" value="ECO:0007669"/>
    <property type="project" value="UniProtKB-UniRule"/>
</dbReference>
<dbReference type="Proteomes" id="UP000199695">
    <property type="component" value="Unassembled WGS sequence"/>
</dbReference>
<proteinExistence type="inferred from homology"/>
<comment type="similarity">
    <text evidence="1 8">Belongs to the cytidylate kinase family. Type 1 subfamily.</text>
</comment>